<dbReference type="Proteomes" id="UP000182334">
    <property type="component" value="Chromosome VI"/>
</dbReference>
<keyword evidence="2" id="KW-0539">Nucleus</keyword>
<dbReference type="Gene3D" id="4.10.240.10">
    <property type="entry name" value="Zn(2)-C6 fungal-type DNA-binding domain"/>
    <property type="match status" value="1"/>
</dbReference>
<dbReference type="InterPro" id="IPR050613">
    <property type="entry name" value="Sec_Metabolite_Reg"/>
</dbReference>
<dbReference type="CDD" id="cd12148">
    <property type="entry name" value="fungal_TF_MHR"/>
    <property type="match status" value="1"/>
</dbReference>
<organism evidence="5 6">
    <name type="scientific">Sungouiella intermedia</name>
    <dbReference type="NCBI Taxonomy" id="45354"/>
    <lineage>
        <taxon>Eukaryota</taxon>
        <taxon>Fungi</taxon>
        <taxon>Dikarya</taxon>
        <taxon>Ascomycota</taxon>
        <taxon>Saccharomycotina</taxon>
        <taxon>Pichiomycetes</taxon>
        <taxon>Metschnikowiaceae</taxon>
        <taxon>Sungouiella</taxon>
    </lineage>
</organism>
<dbReference type="GO" id="GO:0008270">
    <property type="term" value="F:zinc ion binding"/>
    <property type="evidence" value="ECO:0007669"/>
    <property type="project" value="InterPro"/>
</dbReference>
<accession>A0A1L0C1Y9</accession>
<feature type="region of interest" description="Disordered" evidence="3">
    <location>
        <begin position="760"/>
        <end position="806"/>
    </location>
</feature>
<evidence type="ECO:0000256" key="3">
    <source>
        <dbReference type="SAM" id="MobiDB-lite"/>
    </source>
</evidence>
<dbReference type="PROSITE" id="PS50048">
    <property type="entry name" value="ZN2_CY6_FUNGAL_2"/>
    <property type="match status" value="1"/>
</dbReference>
<dbReference type="PANTHER" id="PTHR31001:SF88">
    <property type="entry name" value="TRANSCRIPTION FACTOR PDR3"/>
    <property type="match status" value="1"/>
</dbReference>
<feature type="region of interest" description="Disordered" evidence="3">
    <location>
        <begin position="385"/>
        <end position="411"/>
    </location>
</feature>
<dbReference type="OrthoDB" id="435881at2759"/>
<feature type="domain" description="Zn(2)-C6 fungal-type" evidence="4">
    <location>
        <begin position="7"/>
        <end position="36"/>
    </location>
</feature>
<dbReference type="InterPro" id="IPR001138">
    <property type="entry name" value="Zn2Cys6_DnaBD"/>
</dbReference>
<dbReference type="STRING" id="45354.A0A1L0C1Y9"/>
<keyword evidence="6" id="KW-1185">Reference proteome</keyword>
<dbReference type="AlphaFoldDB" id="A0A1L0C1Y9"/>
<comment type="subcellular location">
    <subcellularLocation>
        <location evidence="1">Nucleus</location>
    </subcellularLocation>
</comment>
<feature type="compositionally biased region" description="Polar residues" evidence="3">
    <location>
        <begin position="777"/>
        <end position="806"/>
    </location>
</feature>
<evidence type="ECO:0000256" key="2">
    <source>
        <dbReference type="ARBA" id="ARBA00023242"/>
    </source>
</evidence>
<sequence>MSEFPISCVLCRRKKIKCNKRKPCNQCSKKGTYCEFPEKFRNISIKEEDDTPKNNSENSSSSTFPSGGSRSPLELNKLNDEIELLRKEKLAVLHENFKLSQRNHELKGKLQAASRTSNSASLDHGFEISGETTELGRKYYGPQLSNYMIEALRLKDDDNNGEDATEKKENPHPLSVKLNQRINSDDTDIDNDEVAVSKKPLPWVVESNESPRTNVKALINLVELFFSIPSYQCFISKVQMIDFINLHHAIKDAEWENDDDLILLHMILILAVQRITPLEYNQIGLSLNPVPLAQELYKRTNKLIKKSLYRGFTALRHNLLNESIVTVQAYILCTEWYFIDQKYEESWSMMFHCCAVAYSIGLHVMVTMRTTNSYPDGAPLKIAEISKDEDGKSNEKNVNTEANGSDEDDDEDYDVPRIKVWFALKNISGELCSVLGRPNPILIQVNLVVLMTSTSSSVAKMDLEKNSTQVQLKIGLSECLRLSNMMLIESFMMNFTMDDVVRLDNRFKKEAEILSWFVSDQYQQEASGRLGELNEWSHVPVYVDRTNAVGDLIALYINRAKLLEPFLNQFDDDNQSKYLFDSICESVVSFLDYVCDFVLHFLTEETQKYLNDDGSVGSRLRLGKAFRTKYPFINSFIYQGVIVVFTLLNYRAKEFIVGEHNEFLQQVGTKLNTLMQFDSKVSSIIQQGVHLWSTNIVYLINKDIQHVNMLLSKAEQYRNEAIEKKAIMNEEFDRILADTFDINMKDPFWFTNPDSIPHYLSSPSDDGSGLVYDQGPEKSTTMHLQSSSHQTNDSQTLNQGPYQPQPHSVNMFARDQVNNFDQYNQWDPRPDSFEPFQNNHMNMNNQQLQNQAINSQPLDGPAMNNLALRNQTINSRGINSQVINNQGMNGQGMNGQGMNGQGMNNQGMNNQGMNNQGMNNQSISNQNLDRQRINSQTINNPGINNAGQPGLVRVDNVDVEMPQQMQPPMQNQPNVYGDNYVKMTFQMDDAMDTDPVKIEAASELDYANSKALDKEAFMQPNFPRPKK</sequence>
<dbReference type="PROSITE" id="PS00463">
    <property type="entry name" value="ZN2_CY6_FUNGAL_1"/>
    <property type="match status" value="1"/>
</dbReference>
<reference evidence="5 6" key="1">
    <citation type="submission" date="2016-10" db="EMBL/GenBank/DDBJ databases">
        <authorList>
            <person name="de Groot N.N."/>
        </authorList>
    </citation>
    <scope>NUCLEOTIDE SEQUENCE [LARGE SCALE GENOMIC DNA]</scope>
    <source>
        <strain evidence="5 6">CBS 141442</strain>
    </source>
</reference>
<dbReference type="Pfam" id="PF00172">
    <property type="entry name" value="Zn_clus"/>
    <property type="match status" value="1"/>
</dbReference>
<feature type="compositionally biased region" description="Basic and acidic residues" evidence="3">
    <location>
        <begin position="385"/>
        <end position="395"/>
    </location>
</feature>
<evidence type="ECO:0000313" key="5">
    <source>
        <dbReference type="EMBL" id="SGZ57591.1"/>
    </source>
</evidence>
<dbReference type="SUPFAM" id="SSF57701">
    <property type="entry name" value="Zn2/Cys6 DNA-binding domain"/>
    <property type="match status" value="1"/>
</dbReference>
<evidence type="ECO:0000313" key="6">
    <source>
        <dbReference type="Proteomes" id="UP000182334"/>
    </source>
</evidence>
<dbReference type="GO" id="GO:0000981">
    <property type="term" value="F:DNA-binding transcription factor activity, RNA polymerase II-specific"/>
    <property type="evidence" value="ECO:0007669"/>
    <property type="project" value="InterPro"/>
</dbReference>
<gene>
    <name evidence="5" type="ORF">SAMEA4029010_CIC11G00000005825</name>
</gene>
<proteinExistence type="predicted"/>
<dbReference type="EMBL" id="LT635761">
    <property type="protein sequence ID" value="SGZ57591.1"/>
    <property type="molecule type" value="Genomic_DNA"/>
</dbReference>
<dbReference type="SMART" id="SM00066">
    <property type="entry name" value="GAL4"/>
    <property type="match status" value="1"/>
</dbReference>
<dbReference type="InterPro" id="IPR036864">
    <property type="entry name" value="Zn2-C6_fun-type_DNA-bd_sf"/>
</dbReference>
<evidence type="ECO:0000256" key="1">
    <source>
        <dbReference type="ARBA" id="ARBA00004123"/>
    </source>
</evidence>
<dbReference type="GO" id="GO:0005634">
    <property type="term" value="C:nucleus"/>
    <property type="evidence" value="ECO:0007669"/>
    <property type="project" value="UniProtKB-SubCell"/>
</dbReference>
<feature type="compositionally biased region" description="Low complexity" evidence="3">
    <location>
        <begin position="53"/>
        <end position="72"/>
    </location>
</feature>
<dbReference type="PANTHER" id="PTHR31001">
    <property type="entry name" value="UNCHARACTERIZED TRANSCRIPTIONAL REGULATORY PROTEIN"/>
    <property type="match status" value="1"/>
</dbReference>
<dbReference type="CDD" id="cd00067">
    <property type="entry name" value="GAL4"/>
    <property type="match status" value="1"/>
</dbReference>
<feature type="region of interest" description="Disordered" evidence="3">
    <location>
        <begin position="45"/>
        <end position="73"/>
    </location>
</feature>
<protein>
    <submittedName>
        <fullName evidence="5">CIC11C00000005825</fullName>
    </submittedName>
</protein>
<evidence type="ECO:0000259" key="4">
    <source>
        <dbReference type="PROSITE" id="PS50048"/>
    </source>
</evidence>
<name>A0A1L0C1Y9_9ASCO</name>